<dbReference type="EMBL" id="VXKC01000002">
    <property type="protein sequence ID" value="KAA8705043.1"/>
    <property type="molecule type" value="Genomic_DNA"/>
</dbReference>
<dbReference type="EMBL" id="JXKA01000005">
    <property type="protein sequence ID" value="PCS13681.1"/>
    <property type="molecule type" value="Genomic_DNA"/>
</dbReference>
<protein>
    <submittedName>
        <fullName evidence="2 3">Transcriptional regulator</fullName>
    </submittedName>
</protein>
<reference evidence="3 4" key="1">
    <citation type="submission" date="2014-12" db="EMBL/GenBank/DDBJ databases">
        <title>Draft genome sequences of 10 type strains of Lactococcus.</title>
        <authorList>
            <person name="Sun Z."/>
            <person name="Zhong Z."/>
            <person name="Liu W."/>
            <person name="Zhang W."/>
            <person name="Zhang H."/>
        </authorList>
    </citation>
    <scope>NUCLEOTIDE SEQUENCE [LARGE SCALE GENOMIC DNA]</scope>
    <source>
        <strain evidence="3 4">DSM 20450</strain>
    </source>
</reference>
<proteinExistence type="predicted"/>
<dbReference type="InterPro" id="IPR010982">
    <property type="entry name" value="Lambda_DNA-bd_dom_sf"/>
</dbReference>
<feature type="domain" description="HTH cro/C1-type" evidence="1">
    <location>
        <begin position="40"/>
        <end position="64"/>
    </location>
</feature>
<dbReference type="Proteomes" id="UP000218744">
    <property type="component" value="Unassembled WGS sequence"/>
</dbReference>
<dbReference type="GO" id="GO:0003677">
    <property type="term" value="F:DNA binding"/>
    <property type="evidence" value="ECO:0007669"/>
    <property type="project" value="InterPro"/>
</dbReference>
<evidence type="ECO:0000259" key="1">
    <source>
        <dbReference type="PROSITE" id="PS50943"/>
    </source>
</evidence>
<dbReference type="CDD" id="cd00093">
    <property type="entry name" value="HTH_XRE"/>
    <property type="match status" value="1"/>
</dbReference>
<dbReference type="PROSITE" id="PS50943">
    <property type="entry name" value="HTH_CROC1"/>
    <property type="match status" value="1"/>
</dbReference>
<evidence type="ECO:0000313" key="4">
    <source>
        <dbReference type="Proteomes" id="UP000218744"/>
    </source>
</evidence>
<dbReference type="Proteomes" id="UP000325203">
    <property type="component" value="Unassembled WGS sequence"/>
</dbReference>
<dbReference type="InterPro" id="IPR001387">
    <property type="entry name" value="Cro/C1-type_HTH"/>
</dbReference>
<dbReference type="SMART" id="SM00530">
    <property type="entry name" value="HTH_XRE"/>
    <property type="match status" value="1"/>
</dbReference>
<reference evidence="2 5" key="2">
    <citation type="submission" date="2019-09" db="EMBL/GenBank/DDBJ databases">
        <title>Draft genome sequence of various Type strains from the CCUG.</title>
        <authorList>
            <person name="Pineiro-Iglesias B."/>
            <person name="Tunovic T."/>
            <person name="Unosson C."/>
            <person name="Inganas E."/>
            <person name="Ohlen M."/>
            <person name="Cardew S."/>
            <person name="Jensie-Markopoulos S."/>
            <person name="Salva-Serra F."/>
            <person name="Jaen-Luchoro D."/>
            <person name="Karlsson R."/>
            <person name="Svensson-Stadler L."/>
            <person name="Chun J."/>
            <person name="Moore E."/>
        </authorList>
    </citation>
    <scope>NUCLEOTIDE SEQUENCE [LARGE SCALE GENOMIC DNA]</scope>
    <source>
        <strain evidence="2 5">CCUG 32210T</strain>
    </source>
</reference>
<dbReference type="RefSeq" id="WP_058209168.1">
    <property type="nucleotide sequence ID" value="NZ_JBHSBR010000009.1"/>
</dbReference>
<dbReference type="AlphaFoldDB" id="A0A2A5SJN2"/>
<comment type="caution">
    <text evidence="3">The sequence shown here is derived from an EMBL/GenBank/DDBJ whole genome shotgun (WGS) entry which is preliminary data.</text>
</comment>
<evidence type="ECO:0000313" key="5">
    <source>
        <dbReference type="Proteomes" id="UP000325203"/>
    </source>
</evidence>
<gene>
    <name evidence="2" type="ORF">F4V48_01365</name>
    <name evidence="3" type="ORF">RU90_GL002065</name>
</gene>
<accession>A0A2A5SJN2</accession>
<organism evidence="3 4">
    <name type="scientific">Lactococcus lactis subsp. hordniae</name>
    <dbReference type="NCBI Taxonomy" id="203404"/>
    <lineage>
        <taxon>Bacteria</taxon>
        <taxon>Bacillati</taxon>
        <taxon>Bacillota</taxon>
        <taxon>Bacilli</taxon>
        <taxon>Lactobacillales</taxon>
        <taxon>Streptococcaceae</taxon>
        <taxon>Lactococcus</taxon>
    </lineage>
</organism>
<sequence length="108" mass="12626">MTEKSIFYTRLEELVRLSGKSNNQIERELGYPRNALNNYKGRGEPSATRLLELANYFEVPPEFLIGKNSDVDIKSIRGIFERLNSKQKRELFEISLDWVISFKKNKAK</sequence>
<dbReference type="SUPFAM" id="SSF47413">
    <property type="entry name" value="lambda repressor-like DNA-binding domains"/>
    <property type="match status" value="1"/>
</dbReference>
<evidence type="ECO:0000313" key="2">
    <source>
        <dbReference type="EMBL" id="KAA8705043.1"/>
    </source>
</evidence>
<dbReference type="Gene3D" id="1.10.260.40">
    <property type="entry name" value="lambda repressor-like DNA-binding domains"/>
    <property type="match status" value="1"/>
</dbReference>
<evidence type="ECO:0000313" key="3">
    <source>
        <dbReference type="EMBL" id="PCS13681.1"/>
    </source>
</evidence>
<dbReference type="Pfam" id="PF01381">
    <property type="entry name" value="HTH_3"/>
    <property type="match status" value="1"/>
</dbReference>
<name>A0A2A5SJN2_LACLH</name>